<comment type="similarity">
    <text evidence="1 8">Belongs to the SOS response-associated peptidase family.</text>
</comment>
<keyword evidence="3" id="KW-0227">DNA damage</keyword>
<dbReference type="SUPFAM" id="SSF143081">
    <property type="entry name" value="BB1717-like"/>
    <property type="match status" value="1"/>
</dbReference>
<organism evidence="9 10">
    <name type="scientific">Lottiidibacillus patelloidae</name>
    <dbReference type="NCBI Taxonomy" id="2670334"/>
    <lineage>
        <taxon>Bacteria</taxon>
        <taxon>Bacillati</taxon>
        <taxon>Bacillota</taxon>
        <taxon>Bacilli</taxon>
        <taxon>Bacillales</taxon>
        <taxon>Bacillaceae</taxon>
        <taxon>Lottiidibacillus</taxon>
    </lineage>
</organism>
<keyword evidence="4 8" id="KW-0378">Hydrolase</keyword>
<evidence type="ECO:0000313" key="10">
    <source>
        <dbReference type="Proteomes" id="UP000217083"/>
    </source>
</evidence>
<reference evidence="9 10" key="2">
    <citation type="submission" date="2017-09" db="EMBL/GenBank/DDBJ databases">
        <title>Bacillus patelloidae sp. nov., isolated from the intestinal tract of a marine limpet.</title>
        <authorList>
            <person name="Liu R."/>
            <person name="Dong C."/>
            <person name="Shao Z."/>
        </authorList>
    </citation>
    <scope>NUCLEOTIDE SEQUENCE [LARGE SCALE GENOMIC DNA]</scope>
    <source>
        <strain evidence="9 10">SA5d-4</strain>
    </source>
</reference>
<dbReference type="RefSeq" id="WP_094923616.1">
    <property type="nucleotide sequence ID" value="NZ_NPIA01000003.1"/>
</dbReference>
<dbReference type="Proteomes" id="UP000217083">
    <property type="component" value="Unassembled WGS sequence"/>
</dbReference>
<dbReference type="Pfam" id="PF02586">
    <property type="entry name" value="SRAP"/>
    <property type="match status" value="1"/>
</dbReference>
<evidence type="ECO:0000256" key="8">
    <source>
        <dbReference type="RuleBase" id="RU364100"/>
    </source>
</evidence>
<evidence type="ECO:0000256" key="7">
    <source>
        <dbReference type="ARBA" id="ARBA00023239"/>
    </source>
</evidence>
<evidence type="ECO:0000256" key="1">
    <source>
        <dbReference type="ARBA" id="ARBA00008136"/>
    </source>
</evidence>
<keyword evidence="2 8" id="KW-0645">Protease</keyword>
<comment type="caution">
    <text evidence="9">The sequence shown here is derived from an EMBL/GenBank/DDBJ whole genome shotgun (WGS) entry which is preliminary data.</text>
</comment>
<keyword evidence="10" id="KW-1185">Reference proteome</keyword>
<proteinExistence type="inferred from homology"/>
<gene>
    <name evidence="9" type="ORF">CIB95_06855</name>
</gene>
<name>A0A263BTZ0_9BACI</name>
<dbReference type="PANTHER" id="PTHR13604:SF0">
    <property type="entry name" value="ABASIC SITE PROCESSING PROTEIN HMCES"/>
    <property type="match status" value="1"/>
</dbReference>
<evidence type="ECO:0000256" key="5">
    <source>
        <dbReference type="ARBA" id="ARBA00023124"/>
    </source>
</evidence>
<sequence length="222" mass="25477">MCGRLTLTTTIDEVMEQFSIVNPVHFHFEVNYNIAPSQKVVAIVGSPAGKRIGQMRWGLIPSWAPDEKIGYKMINARSETLLQKRSFKNLISRRRCALVADGFYEWKTTKEGKRPFRITLANEKPFLMAGLWDKWSNEAGKEIHSCTIITTSANQLLSEVHDRMPVILTNETEQTWLSPRIEGSEFYTNVLKPYNSDHMKMYEVSPLVNSPRNNQPECMLPI</sequence>
<protein>
    <recommendedName>
        <fullName evidence="8">Abasic site processing protein</fullName>
        <ecNumber evidence="8">3.4.-.-</ecNumber>
    </recommendedName>
</protein>
<dbReference type="GO" id="GO:0016829">
    <property type="term" value="F:lyase activity"/>
    <property type="evidence" value="ECO:0007669"/>
    <property type="project" value="UniProtKB-KW"/>
</dbReference>
<keyword evidence="5" id="KW-0190">Covalent protein-DNA linkage</keyword>
<dbReference type="InterPro" id="IPR003738">
    <property type="entry name" value="SRAP"/>
</dbReference>
<dbReference type="PANTHER" id="PTHR13604">
    <property type="entry name" value="DC12-RELATED"/>
    <property type="match status" value="1"/>
</dbReference>
<evidence type="ECO:0000256" key="3">
    <source>
        <dbReference type="ARBA" id="ARBA00022763"/>
    </source>
</evidence>
<reference evidence="10" key="1">
    <citation type="submission" date="2017-08" db="EMBL/GenBank/DDBJ databases">
        <authorList>
            <person name="Huang Z."/>
        </authorList>
    </citation>
    <scope>NUCLEOTIDE SEQUENCE [LARGE SCALE GENOMIC DNA]</scope>
    <source>
        <strain evidence="10">SA5d-4</strain>
    </source>
</reference>
<accession>A0A263BTZ0</accession>
<dbReference type="GO" id="GO:0008233">
    <property type="term" value="F:peptidase activity"/>
    <property type="evidence" value="ECO:0007669"/>
    <property type="project" value="UniProtKB-KW"/>
</dbReference>
<dbReference type="GO" id="GO:0003697">
    <property type="term" value="F:single-stranded DNA binding"/>
    <property type="evidence" value="ECO:0007669"/>
    <property type="project" value="InterPro"/>
</dbReference>
<keyword evidence="6" id="KW-0238">DNA-binding</keyword>
<evidence type="ECO:0000256" key="2">
    <source>
        <dbReference type="ARBA" id="ARBA00022670"/>
    </source>
</evidence>
<keyword evidence="7" id="KW-0456">Lyase</keyword>
<dbReference type="GO" id="GO:0006508">
    <property type="term" value="P:proteolysis"/>
    <property type="evidence" value="ECO:0007669"/>
    <property type="project" value="UniProtKB-KW"/>
</dbReference>
<evidence type="ECO:0000256" key="4">
    <source>
        <dbReference type="ARBA" id="ARBA00022801"/>
    </source>
</evidence>
<dbReference type="Gene3D" id="3.90.1680.10">
    <property type="entry name" value="SOS response associated peptidase-like"/>
    <property type="match status" value="1"/>
</dbReference>
<evidence type="ECO:0000256" key="6">
    <source>
        <dbReference type="ARBA" id="ARBA00023125"/>
    </source>
</evidence>
<evidence type="ECO:0000313" key="9">
    <source>
        <dbReference type="EMBL" id="OZM57180.1"/>
    </source>
</evidence>
<dbReference type="GO" id="GO:0106300">
    <property type="term" value="P:protein-DNA covalent cross-linking repair"/>
    <property type="evidence" value="ECO:0007669"/>
    <property type="project" value="InterPro"/>
</dbReference>
<dbReference type="InterPro" id="IPR036590">
    <property type="entry name" value="SRAP-like"/>
</dbReference>
<dbReference type="EC" id="3.4.-.-" evidence="8"/>
<dbReference type="AlphaFoldDB" id="A0A263BTZ0"/>
<dbReference type="EMBL" id="NPIA01000003">
    <property type="protein sequence ID" value="OZM57180.1"/>
    <property type="molecule type" value="Genomic_DNA"/>
</dbReference>